<evidence type="ECO:0000313" key="4">
    <source>
        <dbReference type="EMBL" id="JAD56905.1"/>
    </source>
</evidence>
<dbReference type="Gene3D" id="3.10.20.90">
    <property type="entry name" value="Phosphatidylinositol 3-kinase Catalytic Subunit, Chain A, domain 1"/>
    <property type="match status" value="1"/>
</dbReference>
<accession>A0A0A9B6U1</accession>
<keyword evidence="2" id="KW-0479">Metal-binding</keyword>
<organism evidence="4">
    <name type="scientific">Arundo donax</name>
    <name type="common">Giant reed</name>
    <name type="synonym">Donax arundinaceus</name>
    <dbReference type="NCBI Taxonomy" id="35708"/>
    <lineage>
        <taxon>Eukaryota</taxon>
        <taxon>Viridiplantae</taxon>
        <taxon>Streptophyta</taxon>
        <taxon>Embryophyta</taxon>
        <taxon>Tracheophyta</taxon>
        <taxon>Spermatophyta</taxon>
        <taxon>Magnoliopsida</taxon>
        <taxon>Liliopsida</taxon>
        <taxon>Poales</taxon>
        <taxon>Poaceae</taxon>
        <taxon>PACMAD clade</taxon>
        <taxon>Arundinoideae</taxon>
        <taxon>Arundineae</taxon>
        <taxon>Arundo</taxon>
    </lineage>
</organism>
<dbReference type="InterPro" id="IPR000315">
    <property type="entry name" value="Znf_B-box"/>
</dbReference>
<name>A0A0A9B6U1_ARUDO</name>
<reference evidence="4" key="1">
    <citation type="submission" date="2014-09" db="EMBL/GenBank/DDBJ databases">
        <authorList>
            <person name="Magalhaes I.L.F."/>
            <person name="Oliveira U."/>
            <person name="Santos F.R."/>
            <person name="Vidigal T.H.D.A."/>
            <person name="Brescovit A.D."/>
            <person name="Santos A.J."/>
        </authorList>
    </citation>
    <scope>NUCLEOTIDE SEQUENCE</scope>
    <source>
        <tissue evidence="4">Shoot tissue taken approximately 20 cm above the soil surface</tissue>
    </source>
</reference>
<evidence type="ECO:0000259" key="3">
    <source>
        <dbReference type="PROSITE" id="PS50119"/>
    </source>
</evidence>
<evidence type="ECO:0000256" key="1">
    <source>
        <dbReference type="ARBA" id="ARBA00022786"/>
    </source>
</evidence>
<sequence length="570" mass="65191">MPGDQNNWKGSKGRDDTIKIKVTQDSYLSNKVGSTICFDLLDGNELSYLRLSHEHFSAFKNQIESDFKVPVHMQRFWVFIKRDNSTYRPSRVLSVEEQHKTIGDIEKSIDGDRCLNLYLEIEYGILLKPILPLPKMDDEVLVFFKYFDVKRCGFKYVGRLSLKLSNKPANILGKLREMAEIDPKEGLTLFEEISFDPEVLCHPIKLDISFEDNKIRDGDIIWIQPSDPRSKNLKRRHNVPSFLQFMLKKSISLDLYQDILRKYSLFKSSSSTPMAVNPILASLRDELELSLSDHDSVLKDLAGLSPQSELEPTAQENCKEHQERAASVTAALALPRGQLSSEDNITKGWNMDNDRSLSDSEAYYLSKLRIRDKGKKLYKKVSDDKGIYLTNDESLSDSEVSGMSNAEVPTWLAALTLQTTFHTKCSVHDKNLDTFCTSCFALLCAHCDHNHAGHKKLRVYKVHNRSAIDLEAFKICFHGDIAKGIWRDDDISTTISHGKKMIYIHPCEKSLPSRAQVPGASYCKICSRRMVKRYPFCSPSCKVQYLFRANVWKRRPPKANNRKEQDANVT</sequence>
<dbReference type="SUPFAM" id="SSF57845">
    <property type="entry name" value="B-box zinc-binding domain"/>
    <property type="match status" value="1"/>
</dbReference>
<feature type="domain" description="B box-type" evidence="3">
    <location>
        <begin position="425"/>
        <end position="459"/>
    </location>
</feature>
<keyword evidence="2" id="KW-0863">Zinc-finger</keyword>
<keyword evidence="2" id="KW-0862">Zinc</keyword>
<dbReference type="PANTHER" id="PTHR31065:SF1">
    <property type="entry name" value="OS09G0116050 PROTEIN"/>
    <property type="match status" value="1"/>
</dbReference>
<evidence type="ECO:0000256" key="2">
    <source>
        <dbReference type="PROSITE-ProRule" id="PRU00024"/>
    </source>
</evidence>
<dbReference type="Gene3D" id="3.30.160.60">
    <property type="entry name" value="Classic Zinc Finger"/>
    <property type="match status" value="1"/>
</dbReference>
<dbReference type="GO" id="GO:0008270">
    <property type="term" value="F:zinc ion binding"/>
    <property type="evidence" value="ECO:0007669"/>
    <property type="project" value="UniProtKB-KW"/>
</dbReference>
<dbReference type="InterPro" id="IPR024729">
    <property type="entry name" value="USP7_ICP0-binding_dom"/>
</dbReference>
<dbReference type="PANTHER" id="PTHR31065">
    <property type="entry name" value="PLATZ TRANSCRIPTION FACTOR FAMILY PROTEIN"/>
    <property type="match status" value="1"/>
</dbReference>
<dbReference type="PROSITE" id="PS50119">
    <property type="entry name" value="ZF_BBOX"/>
    <property type="match status" value="1"/>
</dbReference>
<dbReference type="GO" id="GO:0140096">
    <property type="term" value="F:catalytic activity, acting on a protein"/>
    <property type="evidence" value="ECO:0007669"/>
    <property type="project" value="UniProtKB-ARBA"/>
</dbReference>
<dbReference type="EMBL" id="GBRH01240990">
    <property type="protein sequence ID" value="JAD56905.1"/>
    <property type="molecule type" value="Transcribed_RNA"/>
</dbReference>
<dbReference type="AlphaFoldDB" id="A0A0A9B6U1"/>
<proteinExistence type="predicted"/>
<keyword evidence="1" id="KW-0833">Ubl conjugation pathway</keyword>
<dbReference type="Pfam" id="PF12436">
    <property type="entry name" value="USP7_ICP0_bdg"/>
    <property type="match status" value="1"/>
</dbReference>
<protein>
    <submittedName>
        <fullName evidence="4">UBP13</fullName>
    </submittedName>
</protein>
<reference evidence="4" key="2">
    <citation type="journal article" date="2015" name="Data Brief">
        <title>Shoot transcriptome of the giant reed, Arundo donax.</title>
        <authorList>
            <person name="Barrero R.A."/>
            <person name="Guerrero F.D."/>
            <person name="Moolhuijzen P."/>
            <person name="Goolsby J.A."/>
            <person name="Tidwell J."/>
            <person name="Bellgard S.E."/>
            <person name="Bellgard M.I."/>
        </authorList>
    </citation>
    <scope>NUCLEOTIDE SEQUENCE</scope>
    <source>
        <tissue evidence="4">Shoot tissue taken approximately 20 cm above the soil surface</tissue>
    </source>
</reference>